<evidence type="ECO:0000259" key="6">
    <source>
        <dbReference type="PROSITE" id="PS50853"/>
    </source>
</evidence>
<dbReference type="SMART" id="SM00060">
    <property type="entry name" value="FN3"/>
    <property type="match status" value="9"/>
</dbReference>
<reference evidence="7" key="1">
    <citation type="submission" date="2020-05" db="EMBL/GenBank/DDBJ databases">
        <authorList>
            <person name="Chiriac C."/>
            <person name="Salcher M."/>
            <person name="Ghai R."/>
            <person name="Kavagutti S V."/>
        </authorList>
    </citation>
    <scope>NUCLEOTIDE SEQUENCE</scope>
</reference>
<evidence type="ECO:0000259" key="5">
    <source>
        <dbReference type="PROSITE" id="PS50847"/>
    </source>
</evidence>
<feature type="domain" description="Fibronectin type-III" evidence="6">
    <location>
        <begin position="726"/>
        <end position="815"/>
    </location>
</feature>
<feature type="domain" description="Fibronectin type-III" evidence="6">
    <location>
        <begin position="540"/>
        <end position="629"/>
    </location>
</feature>
<dbReference type="CDD" id="cd00063">
    <property type="entry name" value="FN3"/>
    <property type="match status" value="8"/>
</dbReference>
<accession>A0A6J5YM42</accession>
<sequence>MIWSRTPRSRRLMLPLVAVTAMVVALFPMLPSGAVVVPPPTMSYDFSGNLVDANGGSSIALAPACPQASGTPCNTATSFGSDINGDFLRWSSTANVGGGLRLTTNAPVGTTYTMALKFSFSSVSQSPTGYSKIVDYLNRTSDDGFYFQNGKLLFYPGGSLSSTVYPANAVLDLITVRQSTSGRAGTFTVYAVGADKKLTKVFTYNDTSGGSLPAASGAGSILGFFFDDTVTASRNEATPSGRVYDLKVWSNTALTEEQLQKAVLPPDAPVSIAATADDARTTVSWNSSDNATGYTAIASPGGATCSVAAPATNCAITGLTNGSTYSVQVFATNANGASTASNTLTAQPRTVPAAPTGLATTAGDGEASITFALSSNGGAPITNHEYSVDGGAWTPFSPAETSSPVTVAGLANNVSASIRLRAVNAAGVGAESSAVDVTPVPGPTLPDAPTDLVATPGDGTVSVTFTLGADGGLPLNNHEYSFDGGRFWTSLLPADTTGSFTMNGLTNGTRYELLLRAVNAIGFSPASEPVVFTPFTVPAAPTGLVATAGDGEASIAFAPGDDNGAAITNYEYSVGAGSWTAFSPAELSSPVIVPGLANNVSASVRLRAVNAAGNGAASSAVSVTPVPGPTLPDAPTNLVATPGDGSADITFTLGADGGSAITNHEYSLDGGLSWTAFSPAVTSGSASLSGLTNGTTYLVVLRAVNGLGNGDASEAVAFTPFTVPDAPSSLKPAGDDGGVTVAFVEPADNGSAITNYEYRIDDGAWTPFSPAQSSSPVVLGGLTNGVQIAIELRAVNAAGVSVSAGAVNVTPVAEPSWVATVPDAPTNVVVTPGDGAASVAFTVGDDGGSSIINHEYSLDGGVTWSEFSPAVTYGTGGDLSGSFVNGTTYSVVIRAFNSVGAGEASEAVFLCPSTVPDAPTIDSHSAGGGFATVRFTPGADGGAPILGHEVSVDGGAWTDYDGFADDPENPTSFEAVVAGLTDGVPASIRVRSFNLVGPGAASAPVTVTSVSKPSAPASVIVDPGPVSITLTIVPGDDGGDPINNWEYTIDDGITWIPLRPAQSGPVITIPGQPPISVFILQPGMTYTMMIRPVNGEGPGAPSDPFTFTMNPEEPPEPPLPPVDSDGDGIPDDLDPDGGTGALPYTGNSSLPVAAGGLALMLAGGALVLLRRRSATA</sequence>
<dbReference type="Pfam" id="PF00041">
    <property type="entry name" value="fn3"/>
    <property type="match status" value="1"/>
</dbReference>
<feature type="domain" description="Fibronectin type-III" evidence="6">
    <location>
        <begin position="445"/>
        <end position="539"/>
    </location>
</feature>
<keyword evidence="4" id="KW-0472">Membrane</keyword>
<dbReference type="NCBIfam" id="TIGR01167">
    <property type="entry name" value="LPXTG_anchor"/>
    <property type="match status" value="1"/>
</dbReference>
<feature type="domain" description="Fibronectin type-III" evidence="6">
    <location>
        <begin position="1015"/>
        <end position="1112"/>
    </location>
</feature>
<dbReference type="Gene3D" id="2.60.40.10">
    <property type="entry name" value="Immunoglobulins"/>
    <property type="match status" value="9"/>
</dbReference>
<dbReference type="InterPro" id="IPR050964">
    <property type="entry name" value="Striated_Muscle_Regulatory"/>
</dbReference>
<feature type="compositionally biased region" description="Acidic residues" evidence="3">
    <location>
        <begin position="1124"/>
        <end position="1135"/>
    </location>
</feature>
<organism evidence="7">
    <name type="scientific">freshwater metagenome</name>
    <dbReference type="NCBI Taxonomy" id="449393"/>
    <lineage>
        <taxon>unclassified sequences</taxon>
        <taxon>metagenomes</taxon>
        <taxon>ecological metagenomes</taxon>
    </lineage>
</organism>
<feature type="domain" description="Fibronectin type-III" evidence="6">
    <location>
        <begin position="354"/>
        <end position="443"/>
    </location>
</feature>
<feature type="transmembrane region" description="Helical" evidence="4">
    <location>
        <begin position="1150"/>
        <end position="1169"/>
    </location>
</feature>
<feature type="domain" description="Fibronectin type-III" evidence="6">
    <location>
        <begin position="631"/>
        <end position="725"/>
    </location>
</feature>
<evidence type="ECO:0000256" key="1">
    <source>
        <dbReference type="ARBA" id="ARBA00022525"/>
    </source>
</evidence>
<dbReference type="InterPro" id="IPR003961">
    <property type="entry name" value="FN3_dom"/>
</dbReference>
<dbReference type="InterPro" id="IPR036116">
    <property type="entry name" value="FN3_sf"/>
</dbReference>
<keyword evidence="4" id="KW-0812">Transmembrane</keyword>
<evidence type="ECO:0000313" key="7">
    <source>
        <dbReference type="EMBL" id="CAB4324512.1"/>
    </source>
</evidence>
<dbReference type="InterPro" id="IPR013783">
    <property type="entry name" value="Ig-like_fold"/>
</dbReference>
<feature type="domain" description="Fibronectin type-III" evidence="6">
    <location>
        <begin position="915"/>
        <end position="1014"/>
    </location>
</feature>
<feature type="region of interest" description="Disordered" evidence="3">
    <location>
        <begin position="1105"/>
        <end position="1147"/>
    </location>
</feature>
<dbReference type="PROSITE" id="PS50847">
    <property type="entry name" value="GRAM_POS_ANCHORING"/>
    <property type="match status" value="1"/>
</dbReference>
<dbReference type="AlphaFoldDB" id="A0A6J5YM42"/>
<keyword evidence="2" id="KW-0677">Repeat</keyword>
<dbReference type="InterPro" id="IPR019931">
    <property type="entry name" value="LPXTG_anchor"/>
</dbReference>
<dbReference type="SUPFAM" id="SSF49265">
    <property type="entry name" value="Fibronectin type III"/>
    <property type="match status" value="6"/>
</dbReference>
<dbReference type="EMBL" id="CAEMXZ010000161">
    <property type="protein sequence ID" value="CAB4324512.1"/>
    <property type="molecule type" value="Genomic_DNA"/>
</dbReference>
<dbReference type="Pfam" id="PF00746">
    <property type="entry name" value="Gram_pos_anchor"/>
    <property type="match status" value="1"/>
</dbReference>
<feature type="domain" description="Fibronectin type-III" evidence="6">
    <location>
        <begin position="265"/>
        <end position="353"/>
    </location>
</feature>
<evidence type="ECO:0000256" key="4">
    <source>
        <dbReference type="SAM" id="Phobius"/>
    </source>
</evidence>
<dbReference type="PANTHER" id="PTHR13817">
    <property type="entry name" value="TITIN"/>
    <property type="match status" value="1"/>
</dbReference>
<feature type="domain" description="Gram-positive cocci surface proteins LPxTG" evidence="5">
    <location>
        <begin position="1142"/>
        <end position="1176"/>
    </location>
</feature>
<dbReference type="PROSITE" id="PS50853">
    <property type="entry name" value="FN3"/>
    <property type="match status" value="8"/>
</dbReference>
<evidence type="ECO:0000256" key="3">
    <source>
        <dbReference type="SAM" id="MobiDB-lite"/>
    </source>
</evidence>
<gene>
    <name evidence="7" type="ORF">UFOPK1392_02286</name>
</gene>
<protein>
    <submittedName>
        <fullName evidence="7">Unannotated protein</fullName>
    </submittedName>
</protein>
<keyword evidence="1" id="KW-0964">Secreted</keyword>
<keyword evidence="4" id="KW-1133">Transmembrane helix</keyword>
<evidence type="ECO:0000256" key="2">
    <source>
        <dbReference type="ARBA" id="ARBA00022737"/>
    </source>
</evidence>
<dbReference type="PANTHER" id="PTHR13817:SF164">
    <property type="entry name" value="ZORMIN, ISOFORM J"/>
    <property type="match status" value="1"/>
</dbReference>
<name>A0A6J5YM42_9ZZZZ</name>
<proteinExistence type="predicted"/>